<keyword evidence="3" id="KW-1185">Reference proteome</keyword>
<evidence type="ECO:0000256" key="1">
    <source>
        <dbReference type="SAM" id="Coils"/>
    </source>
</evidence>
<dbReference type="AlphaFoldDB" id="A0A3Q3X0J6"/>
<evidence type="ECO:0000313" key="2">
    <source>
        <dbReference type="Ensembl" id="ENSMMOP00000024343.1"/>
    </source>
</evidence>
<sequence>CVKCSRVNIVMLTFVAPQQRVNDLEQRCAILEEENKDLKNEGKLLLDLIAIKYSEKIPLTKTNV</sequence>
<name>A0A3Q3X0J6_MOLML</name>
<reference evidence="2" key="2">
    <citation type="submission" date="2025-09" db="UniProtKB">
        <authorList>
            <consortium name="Ensembl"/>
        </authorList>
    </citation>
    <scope>IDENTIFICATION</scope>
</reference>
<proteinExistence type="predicted"/>
<protein>
    <submittedName>
        <fullName evidence="2">Uncharacterized protein</fullName>
    </submittedName>
</protein>
<feature type="coiled-coil region" evidence="1">
    <location>
        <begin position="21"/>
        <end position="48"/>
    </location>
</feature>
<evidence type="ECO:0000313" key="3">
    <source>
        <dbReference type="Proteomes" id="UP000261620"/>
    </source>
</evidence>
<reference evidence="2" key="1">
    <citation type="submission" date="2025-08" db="UniProtKB">
        <authorList>
            <consortium name="Ensembl"/>
        </authorList>
    </citation>
    <scope>IDENTIFICATION</scope>
</reference>
<dbReference type="Ensembl" id="ENSMMOT00000024754.1">
    <property type="protein sequence ID" value="ENSMMOP00000024343.1"/>
    <property type="gene ID" value="ENSMMOG00000018522.1"/>
</dbReference>
<organism evidence="2 3">
    <name type="scientific">Mola mola</name>
    <name type="common">Ocean sunfish</name>
    <name type="synonym">Tetraodon mola</name>
    <dbReference type="NCBI Taxonomy" id="94237"/>
    <lineage>
        <taxon>Eukaryota</taxon>
        <taxon>Metazoa</taxon>
        <taxon>Chordata</taxon>
        <taxon>Craniata</taxon>
        <taxon>Vertebrata</taxon>
        <taxon>Euteleostomi</taxon>
        <taxon>Actinopterygii</taxon>
        <taxon>Neopterygii</taxon>
        <taxon>Teleostei</taxon>
        <taxon>Neoteleostei</taxon>
        <taxon>Acanthomorphata</taxon>
        <taxon>Eupercaria</taxon>
        <taxon>Tetraodontiformes</taxon>
        <taxon>Molidae</taxon>
        <taxon>Mola</taxon>
    </lineage>
</organism>
<dbReference type="Proteomes" id="UP000261620">
    <property type="component" value="Unplaced"/>
</dbReference>
<accession>A0A3Q3X0J6</accession>
<keyword evidence="1" id="KW-0175">Coiled coil</keyword>